<feature type="transmembrane region" description="Helical" evidence="6">
    <location>
        <begin position="246"/>
        <end position="267"/>
    </location>
</feature>
<feature type="domain" description="EamA" evidence="7">
    <location>
        <begin position="216"/>
        <end position="350"/>
    </location>
</feature>
<organism evidence="8 9">
    <name type="scientific">Drouetiella hepatica Uher 2000/2452</name>
    <dbReference type="NCBI Taxonomy" id="904376"/>
    <lineage>
        <taxon>Bacteria</taxon>
        <taxon>Bacillati</taxon>
        <taxon>Cyanobacteriota</taxon>
        <taxon>Cyanophyceae</taxon>
        <taxon>Oculatellales</taxon>
        <taxon>Oculatellaceae</taxon>
        <taxon>Drouetiella</taxon>
    </lineage>
</organism>
<proteinExistence type="inferred from homology"/>
<evidence type="ECO:0000313" key="8">
    <source>
        <dbReference type="EMBL" id="MBW4662347.1"/>
    </source>
</evidence>
<dbReference type="SUPFAM" id="SSF103481">
    <property type="entry name" value="Multidrug resistance efflux transporter EmrE"/>
    <property type="match status" value="2"/>
</dbReference>
<keyword evidence="5 6" id="KW-0472">Membrane</keyword>
<feature type="domain" description="EamA" evidence="7">
    <location>
        <begin position="59"/>
        <end position="203"/>
    </location>
</feature>
<gene>
    <name evidence="8" type="ORF">KME15_27150</name>
</gene>
<comment type="similarity">
    <text evidence="2">Belongs to the EamA transporter family.</text>
</comment>
<feature type="transmembrane region" description="Helical" evidence="6">
    <location>
        <begin position="334"/>
        <end position="353"/>
    </location>
</feature>
<protein>
    <submittedName>
        <fullName evidence="8">DMT family transporter</fullName>
    </submittedName>
</protein>
<evidence type="ECO:0000256" key="2">
    <source>
        <dbReference type="ARBA" id="ARBA00007362"/>
    </source>
</evidence>
<keyword evidence="3 6" id="KW-0812">Transmembrane</keyword>
<dbReference type="InterPro" id="IPR037185">
    <property type="entry name" value="EmrE-like"/>
</dbReference>
<dbReference type="EMBL" id="JAHHHD010000069">
    <property type="protein sequence ID" value="MBW4662347.1"/>
    <property type="molecule type" value="Genomic_DNA"/>
</dbReference>
<evidence type="ECO:0000313" key="9">
    <source>
        <dbReference type="Proteomes" id="UP000757435"/>
    </source>
</evidence>
<sequence>MTASTVFSPKSVPQASSQVSEDVGQWQAHFLNHISSATLKQALYLAWSVVQPFWGGIVLGMALTGVACASIFVVIAEQDLKPEAIAFNRLLIAAITFGGWEGLQHILAQQSLGSSKMAAAKKSFNEALGWRSLALFVVAGVGFAASFTCAAWSLTQTSVANSALLNNMMPIFTTLGAWLLLGKQFSLRFVLGLGVAISGVVAIGIQDLHVSSSQLTGDAAALGAAVLLASAILSVEQLRSKFSTSFIMMVISLIGSLAIVPALILNGDWVFSLTWRSGCAVFALALVSQVMGHGLLTYSLKQFSSGLISVSMLTIPVLSALLAMVLFGQQISMVNSFAFLIVLAGIYLSLSTANQQQSEF</sequence>
<keyword evidence="4 6" id="KW-1133">Transmembrane helix</keyword>
<evidence type="ECO:0000259" key="7">
    <source>
        <dbReference type="Pfam" id="PF00892"/>
    </source>
</evidence>
<reference evidence="8" key="1">
    <citation type="submission" date="2021-05" db="EMBL/GenBank/DDBJ databases">
        <authorList>
            <person name="Pietrasiak N."/>
            <person name="Ward R."/>
            <person name="Stajich J.E."/>
            <person name="Kurbessoian T."/>
        </authorList>
    </citation>
    <scope>NUCLEOTIDE SEQUENCE</scope>
    <source>
        <strain evidence="8">UHER 2000/2452</strain>
    </source>
</reference>
<evidence type="ECO:0000256" key="3">
    <source>
        <dbReference type="ARBA" id="ARBA00022692"/>
    </source>
</evidence>
<feature type="transmembrane region" description="Helical" evidence="6">
    <location>
        <begin position="306"/>
        <end position="327"/>
    </location>
</feature>
<dbReference type="InterPro" id="IPR050638">
    <property type="entry name" value="AA-Vitamin_Transporters"/>
</dbReference>
<evidence type="ECO:0000256" key="1">
    <source>
        <dbReference type="ARBA" id="ARBA00004141"/>
    </source>
</evidence>
<comment type="caution">
    <text evidence="8">The sequence shown here is derived from an EMBL/GenBank/DDBJ whole genome shotgun (WGS) entry which is preliminary data.</text>
</comment>
<evidence type="ECO:0000256" key="5">
    <source>
        <dbReference type="ARBA" id="ARBA00023136"/>
    </source>
</evidence>
<reference evidence="8" key="2">
    <citation type="journal article" date="2022" name="Microbiol. Resour. Announc.">
        <title>Metagenome Sequencing to Explore Phylogenomics of Terrestrial Cyanobacteria.</title>
        <authorList>
            <person name="Ward R.D."/>
            <person name="Stajich J.E."/>
            <person name="Johansen J.R."/>
            <person name="Huntemann M."/>
            <person name="Clum A."/>
            <person name="Foster B."/>
            <person name="Foster B."/>
            <person name="Roux S."/>
            <person name="Palaniappan K."/>
            <person name="Varghese N."/>
            <person name="Mukherjee S."/>
            <person name="Reddy T.B.K."/>
            <person name="Daum C."/>
            <person name="Copeland A."/>
            <person name="Chen I.A."/>
            <person name="Ivanova N.N."/>
            <person name="Kyrpides N.C."/>
            <person name="Shapiro N."/>
            <person name="Eloe-Fadrosh E.A."/>
            <person name="Pietrasiak N."/>
        </authorList>
    </citation>
    <scope>NUCLEOTIDE SEQUENCE</scope>
    <source>
        <strain evidence="8">UHER 2000/2452</strain>
    </source>
</reference>
<dbReference type="PANTHER" id="PTHR32322">
    <property type="entry name" value="INNER MEMBRANE TRANSPORTER"/>
    <property type="match status" value="1"/>
</dbReference>
<evidence type="ECO:0000256" key="4">
    <source>
        <dbReference type="ARBA" id="ARBA00022989"/>
    </source>
</evidence>
<comment type="subcellular location">
    <subcellularLocation>
        <location evidence="1">Membrane</location>
        <topology evidence="1">Multi-pass membrane protein</topology>
    </subcellularLocation>
</comment>
<feature type="transmembrane region" description="Helical" evidence="6">
    <location>
        <begin position="164"/>
        <end position="181"/>
    </location>
</feature>
<name>A0A951UQ62_9CYAN</name>
<dbReference type="PANTHER" id="PTHR32322:SF2">
    <property type="entry name" value="EAMA DOMAIN-CONTAINING PROTEIN"/>
    <property type="match status" value="1"/>
</dbReference>
<feature type="transmembrane region" description="Helical" evidence="6">
    <location>
        <begin position="217"/>
        <end position="234"/>
    </location>
</feature>
<feature type="transmembrane region" description="Helical" evidence="6">
    <location>
        <begin position="53"/>
        <end position="75"/>
    </location>
</feature>
<dbReference type="Gene3D" id="1.10.3730.20">
    <property type="match status" value="1"/>
</dbReference>
<dbReference type="Pfam" id="PF00892">
    <property type="entry name" value="EamA"/>
    <property type="match status" value="2"/>
</dbReference>
<dbReference type="InterPro" id="IPR000620">
    <property type="entry name" value="EamA_dom"/>
</dbReference>
<dbReference type="AlphaFoldDB" id="A0A951UQ62"/>
<feature type="transmembrane region" description="Helical" evidence="6">
    <location>
        <begin position="128"/>
        <end position="152"/>
    </location>
</feature>
<dbReference type="GO" id="GO:0016020">
    <property type="term" value="C:membrane"/>
    <property type="evidence" value="ECO:0007669"/>
    <property type="project" value="UniProtKB-SubCell"/>
</dbReference>
<accession>A0A951UQ62</accession>
<feature type="transmembrane region" description="Helical" evidence="6">
    <location>
        <begin position="187"/>
        <end position="205"/>
    </location>
</feature>
<feature type="transmembrane region" description="Helical" evidence="6">
    <location>
        <begin position="279"/>
        <end position="300"/>
    </location>
</feature>
<dbReference type="Proteomes" id="UP000757435">
    <property type="component" value="Unassembled WGS sequence"/>
</dbReference>
<evidence type="ECO:0000256" key="6">
    <source>
        <dbReference type="SAM" id="Phobius"/>
    </source>
</evidence>
<feature type="transmembrane region" description="Helical" evidence="6">
    <location>
        <begin position="87"/>
        <end position="108"/>
    </location>
</feature>